<evidence type="ECO:0000256" key="6">
    <source>
        <dbReference type="ARBA" id="ARBA00023136"/>
    </source>
</evidence>
<evidence type="ECO:0000256" key="2">
    <source>
        <dbReference type="ARBA" id="ARBA00007613"/>
    </source>
</evidence>
<keyword evidence="6" id="KW-0472">Membrane</keyword>
<reference evidence="8" key="1">
    <citation type="submission" date="2016-04" db="EMBL/GenBank/DDBJ databases">
        <authorList>
            <person name="Evans L.H."/>
            <person name="Alamgir A."/>
            <person name="Owens N."/>
            <person name="Weber N.D."/>
            <person name="Virtaneva K."/>
            <person name="Barbian K."/>
            <person name="Babar A."/>
            <person name="Rosenke K."/>
        </authorList>
    </citation>
    <scope>NUCLEOTIDE SEQUENCE</scope>
    <source>
        <strain evidence="8">86-2</strain>
    </source>
</reference>
<protein>
    <submittedName>
        <fullName evidence="8">Outer membrane efflux protein</fullName>
    </submittedName>
</protein>
<dbReference type="GO" id="GO:0015562">
    <property type="term" value="F:efflux transmembrane transporter activity"/>
    <property type="evidence" value="ECO:0007669"/>
    <property type="project" value="InterPro"/>
</dbReference>
<dbReference type="SUPFAM" id="SSF56954">
    <property type="entry name" value="Outer membrane efflux proteins (OEP)"/>
    <property type="match status" value="1"/>
</dbReference>
<dbReference type="Gene3D" id="1.20.1600.10">
    <property type="entry name" value="Outer membrane efflux proteins (OEP)"/>
    <property type="match status" value="1"/>
</dbReference>
<dbReference type="RefSeq" id="WP_296950877.1">
    <property type="nucleotide sequence ID" value="NZ_LT599021.1"/>
</dbReference>
<dbReference type="AlphaFoldDB" id="A0A212K1L9"/>
<evidence type="ECO:0000256" key="1">
    <source>
        <dbReference type="ARBA" id="ARBA00004442"/>
    </source>
</evidence>
<accession>A0A212K1L9</accession>
<evidence type="ECO:0000256" key="4">
    <source>
        <dbReference type="ARBA" id="ARBA00022452"/>
    </source>
</evidence>
<dbReference type="GO" id="GO:0009279">
    <property type="term" value="C:cell outer membrane"/>
    <property type="evidence" value="ECO:0007669"/>
    <property type="project" value="UniProtKB-SubCell"/>
</dbReference>
<keyword evidence="3" id="KW-0813">Transport</keyword>
<dbReference type="InterPro" id="IPR051906">
    <property type="entry name" value="TolC-like"/>
</dbReference>
<dbReference type="GO" id="GO:1990281">
    <property type="term" value="C:efflux pump complex"/>
    <property type="evidence" value="ECO:0007669"/>
    <property type="project" value="TreeGrafter"/>
</dbReference>
<evidence type="ECO:0000256" key="5">
    <source>
        <dbReference type="ARBA" id="ARBA00022692"/>
    </source>
</evidence>
<keyword evidence="7" id="KW-0998">Cell outer membrane</keyword>
<dbReference type="GO" id="GO:0015288">
    <property type="term" value="F:porin activity"/>
    <property type="evidence" value="ECO:0007669"/>
    <property type="project" value="TreeGrafter"/>
</dbReference>
<sequence length="436" mass="49440">MKYLNINKVRYILIAVFCFFSFSDLFAQEITLEECRAMALANNKRIAIAKQDKERADLVAKAAKTNYLPKVSAEGFAYYDNAKTDMKMNMGELGDLNMKLKTSNSYLGQITVEQPIYTGGKITSASKMSKVGSEIAELSQQLTEDEVILETDKAYWLCIQALEMRKAALSYRQTIDEFLRVISNAADAGMKSKNDVMKVQVQKNQVELQLNRAENGIRISQMNLCDIIGLPLDSKISFPESFTENNFILNPNATVTSRPEYSILTKQIELKKHERQFVKSDFLPQIGFAGSYGYIHGPKLDNEPLFNTGNFSAIFSVKIPLFNWGEGSKKVKAVEREMAMAQLQRDDLSQKMNLELQQAINAYNESMLEVKLTLQALKQSEENMRMSRDQYDVGMETISNYLESQTIWQNAQAEHIVAKTKLEINKTQYLKASGNI</sequence>
<proteinExistence type="inferred from homology"/>
<name>A0A212K1L9_9BACT</name>
<comment type="subcellular location">
    <subcellularLocation>
        <location evidence="1">Cell outer membrane</location>
    </subcellularLocation>
</comment>
<gene>
    <name evidence="8" type="ORF">KL86DYS2_12814</name>
</gene>
<dbReference type="EMBL" id="FLUL01000001">
    <property type="protein sequence ID" value="SBW05567.1"/>
    <property type="molecule type" value="Genomic_DNA"/>
</dbReference>
<keyword evidence="5" id="KW-0812">Transmembrane</keyword>
<organism evidence="8">
    <name type="scientific">uncultured Dysgonomonas sp</name>
    <dbReference type="NCBI Taxonomy" id="206096"/>
    <lineage>
        <taxon>Bacteria</taxon>
        <taxon>Pseudomonadati</taxon>
        <taxon>Bacteroidota</taxon>
        <taxon>Bacteroidia</taxon>
        <taxon>Bacteroidales</taxon>
        <taxon>Dysgonomonadaceae</taxon>
        <taxon>Dysgonomonas</taxon>
        <taxon>environmental samples</taxon>
    </lineage>
</organism>
<keyword evidence="4" id="KW-1134">Transmembrane beta strand</keyword>
<dbReference type="PANTHER" id="PTHR30026">
    <property type="entry name" value="OUTER MEMBRANE PROTEIN TOLC"/>
    <property type="match status" value="1"/>
</dbReference>
<evidence type="ECO:0000256" key="7">
    <source>
        <dbReference type="ARBA" id="ARBA00023237"/>
    </source>
</evidence>
<dbReference type="InterPro" id="IPR003423">
    <property type="entry name" value="OMP_efflux"/>
</dbReference>
<dbReference type="Pfam" id="PF02321">
    <property type="entry name" value="OEP"/>
    <property type="match status" value="2"/>
</dbReference>
<evidence type="ECO:0000256" key="3">
    <source>
        <dbReference type="ARBA" id="ARBA00022448"/>
    </source>
</evidence>
<evidence type="ECO:0000313" key="8">
    <source>
        <dbReference type="EMBL" id="SBW05567.1"/>
    </source>
</evidence>
<comment type="similarity">
    <text evidence="2">Belongs to the outer membrane factor (OMF) (TC 1.B.17) family.</text>
</comment>
<dbReference type="PANTHER" id="PTHR30026:SF20">
    <property type="entry name" value="OUTER MEMBRANE PROTEIN TOLC"/>
    <property type="match status" value="1"/>
</dbReference>